<dbReference type="Pfam" id="PF00535">
    <property type="entry name" value="Glycos_transf_2"/>
    <property type="match status" value="1"/>
</dbReference>
<comment type="caution">
    <text evidence="2">The sequence shown here is derived from an EMBL/GenBank/DDBJ whole genome shotgun (WGS) entry which is preliminary data.</text>
</comment>
<dbReference type="Proteomes" id="UP000477651">
    <property type="component" value="Unassembled WGS sequence"/>
</dbReference>
<name>A0A6L9Y8A4_9BURK</name>
<organism evidence="2 3">
    <name type="scientific">Pelistega ratti</name>
    <dbReference type="NCBI Taxonomy" id="2652177"/>
    <lineage>
        <taxon>Bacteria</taxon>
        <taxon>Pseudomonadati</taxon>
        <taxon>Pseudomonadota</taxon>
        <taxon>Betaproteobacteria</taxon>
        <taxon>Burkholderiales</taxon>
        <taxon>Alcaligenaceae</taxon>
        <taxon>Pelistega</taxon>
    </lineage>
</organism>
<dbReference type="PANTHER" id="PTHR43685">
    <property type="entry name" value="GLYCOSYLTRANSFERASE"/>
    <property type="match status" value="1"/>
</dbReference>
<gene>
    <name evidence="2" type="ORF">F9B74_09465</name>
</gene>
<dbReference type="SUPFAM" id="SSF53448">
    <property type="entry name" value="Nucleotide-diphospho-sugar transferases"/>
    <property type="match status" value="1"/>
</dbReference>
<sequence length="269" mass="29977">MSFPKIDVVIPCFNAESTLERAVQSVLVQKYLGRLYLIDDCSQDNTFTLIQQLATQYPEHIYFAQLAQNSGVAQARNFGTFLAQQNNVDFVAFLDADDAYEEGALEVAAATFYFQPETQVVRLDLKPVHLAPRYAQHEHIDLAWQYMRMTGAGNTVFNKTFFAACGGFPTDDLFRELGGEDGALGIATTKVAKVATLFKEAGVLYFCREGMHAERLLDAILFDKKDPRITPDKIAQADAVTESICTRINALKKGLNSDQIGVFPQEVKR</sequence>
<accession>A0A6L9Y8A4</accession>
<evidence type="ECO:0000313" key="3">
    <source>
        <dbReference type="Proteomes" id="UP000477651"/>
    </source>
</evidence>
<evidence type="ECO:0000259" key="1">
    <source>
        <dbReference type="Pfam" id="PF00535"/>
    </source>
</evidence>
<evidence type="ECO:0000313" key="2">
    <source>
        <dbReference type="EMBL" id="NEN76533.1"/>
    </source>
</evidence>
<keyword evidence="2" id="KW-0808">Transferase</keyword>
<dbReference type="EMBL" id="JAAGYR010000021">
    <property type="protein sequence ID" value="NEN76533.1"/>
    <property type="molecule type" value="Genomic_DNA"/>
</dbReference>
<dbReference type="InterPro" id="IPR001173">
    <property type="entry name" value="Glyco_trans_2-like"/>
</dbReference>
<dbReference type="CDD" id="cd00761">
    <property type="entry name" value="Glyco_tranf_GTA_type"/>
    <property type="match status" value="1"/>
</dbReference>
<dbReference type="GO" id="GO:0016740">
    <property type="term" value="F:transferase activity"/>
    <property type="evidence" value="ECO:0007669"/>
    <property type="project" value="UniProtKB-KW"/>
</dbReference>
<protein>
    <submittedName>
        <fullName evidence="2">Glycosyltransferase family 2 protein</fullName>
    </submittedName>
</protein>
<dbReference type="RefSeq" id="WP_163764935.1">
    <property type="nucleotide sequence ID" value="NZ_JAAGYR010000021.1"/>
</dbReference>
<dbReference type="InterPro" id="IPR029044">
    <property type="entry name" value="Nucleotide-diphossugar_trans"/>
</dbReference>
<dbReference type="AlphaFoldDB" id="A0A6L9Y8A4"/>
<dbReference type="GO" id="GO:0044010">
    <property type="term" value="P:single-species biofilm formation"/>
    <property type="evidence" value="ECO:0007669"/>
    <property type="project" value="TreeGrafter"/>
</dbReference>
<feature type="domain" description="Glycosyltransferase 2-like" evidence="1">
    <location>
        <begin position="8"/>
        <end position="143"/>
    </location>
</feature>
<dbReference type="InterPro" id="IPR050834">
    <property type="entry name" value="Glycosyltransf_2"/>
</dbReference>
<keyword evidence="3" id="KW-1185">Reference proteome</keyword>
<reference evidence="2 3" key="1">
    <citation type="submission" date="2020-02" db="EMBL/GenBank/DDBJ databases">
        <title>Pelistega sp. NLN82 were isolated from wild rodents of the Hainan Island.</title>
        <authorList>
            <person name="Niu N."/>
            <person name="Zhou J."/>
        </authorList>
    </citation>
    <scope>NUCLEOTIDE SEQUENCE [LARGE SCALE GENOMIC DNA]</scope>
    <source>
        <strain evidence="2 3">NLN82</strain>
    </source>
</reference>
<proteinExistence type="predicted"/>
<dbReference type="Gene3D" id="3.90.550.10">
    <property type="entry name" value="Spore Coat Polysaccharide Biosynthesis Protein SpsA, Chain A"/>
    <property type="match status" value="1"/>
</dbReference>
<dbReference type="PANTHER" id="PTHR43685:SF13">
    <property type="entry name" value="O ANTIGEN BIOSYNTHESIS RHAMNOSYLTRANSFERASE RFBN"/>
    <property type="match status" value="1"/>
</dbReference>